<evidence type="ECO:0000256" key="4">
    <source>
        <dbReference type="ARBA" id="ARBA00022989"/>
    </source>
</evidence>
<keyword evidence="9" id="KW-1185">Reference proteome</keyword>
<sequence>MPRTPTSAEPATVAEFSDEPSVAVKLTAELVGAFMITFTVIGTALFTVGFERGQGALNVGFLGVSLALGFIVTAGIYAFGPISGGHMNPAVTLGFAAAGRFAWKDVPGHIAAQTVGSVLGTTALAGVLAGGKEGALAEAQRSGFVSSGWGEFSPGGFGIGSFFIIETIATALYLTVILAVTGRRGAGKFAPLAIGLTLVVIAMMAIPVTNGSFNPARSVATALFGGGTALAQLWASIVAPATGALIAGFAHKTLFERDAR</sequence>
<evidence type="ECO:0000256" key="7">
    <source>
        <dbReference type="SAM" id="Phobius"/>
    </source>
</evidence>
<evidence type="ECO:0000313" key="8">
    <source>
        <dbReference type="EMBL" id="MDP5227750.1"/>
    </source>
</evidence>
<dbReference type="Proteomes" id="UP001232725">
    <property type="component" value="Unassembled WGS sequence"/>
</dbReference>
<dbReference type="PANTHER" id="PTHR45724">
    <property type="entry name" value="AQUAPORIN NIP2-1"/>
    <property type="match status" value="1"/>
</dbReference>
<feature type="transmembrane region" description="Helical" evidence="7">
    <location>
        <begin position="57"/>
        <end position="79"/>
    </location>
</feature>
<keyword evidence="5 7" id="KW-0472">Membrane</keyword>
<dbReference type="SUPFAM" id="SSF81338">
    <property type="entry name" value="Aquaporin-like"/>
    <property type="match status" value="1"/>
</dbReference>
<feature type="transmembrane region" description="Helical" evidence="7">
    <location>
        <begin position="30"/>
        <end position="50"/>
    </location>
</feature>
<gene>
    <name evidence="8" type="ORF">Q9R02_11345</name>
</gene>
<proteinExistence type="inferred from homology"/>
<keyword evidence="2 6" id="KW-0813">Transport</keyword>
<comment type="subcellular location">
    <subcellularLocation>
        <location evidence="1">Membrane</location>
        <topology evidence="1">Multi-pass membrane protein</topology>
    </subcellularLocation>
</comment>
<dbReference type="InterPro" id="IPR022357">
    <property type="entry name" value="MIP_CS"/>
</dbReference>
<dbReference type="InterPro" id="IPR023271">
    <property type="entry name" value="Aquaporin-like"/>
</dbReference>
<evidence type="ECO:0000256" key="6">
    <source>
        <dbReference type="RuleBase" id="RU000477"/>
    </source>
</evidence>
<dbReference type="RefSeq" id="WP_305996804.1">
    <property type="nucleotide sequence ID" value="NZ_JAVALS010000007.1"/>
</dbReference>
<comment type="caution">
    <text evidence="8">The sequence shown here is derived from an EMBL/GenBank/DDBJ whole genome shotgun (WGS) entry which is preliminary data.</text>
</comment>
<evidence type="ECO:0000256" key="3">
    <source>
        <dbReference type="ARBA" id="ARBA00022692"/>
    </source>
</evidence>
<dbReference type="Pfam" id="PF00230">
    <property type="entry name" value="MIP"/>
    <property type="match status" value="1"/>
</dbReference>
<evidence type="ECO:0000313" key="9">
    <source>
        <dbReference type="Proteomes" id="UP001232725"/>
    </source>
</evidence>
<evidence type="ECO:0000256" key="2">
    <source>
        <dbReference type="ARBA" id="ARBA00022448"/>
    </source>
</evidence>
<dbReference type="Gene3D" id="1.20.1080.10">
    <property type="entry name" value="Glycerol uptake facilitator protein"/>
    <property type="match status" value="1"/>
</dbReference>
<dbReference type="PROSITE" id="PS00221">
    <property type="entry name" value="MIP"/>
    <property type="match status" value="1"/>
</dbReference>
<name>A0ABT9IRP7_9MICC</name>
<dbReference type="InterPro" id="IPR000425">
    <property type="entry name" value="MIP"/>
</dbReference>
<feature type="transmembrane region" description="Helical" evidence="7">
    <location>
        <begin position="157"/>
        <end position="180"/>
    </location>
</feature>
<organism evidence="8 9">
    <name type="scientific">Arthrobacter horti</name>
    <dbReference type="NCBI Taxonomy" id="3068273"/>
    <lineage>
        <taxon>Bacteria</taxon>
        <taxon>Bacillati</taxon>
        <taxon>Actinomycetota</taxon>
        <taxon>Actinomycetes</taxon>
        <taxon>Micrococcales</taxon>
        <taxon>Micrococcaceae</taxon>
        <taxon>Arthrobacter</taxon>
    </lineage>
</organism>
<dbReference type="PANTHER" id="PTHR45724:SF13">
    <property type="entry name" value="AQUAPORIN NIP1-1-RELATED"/>
    <property type="match status" value="1"/>
</dbReference>
<evidence type="ECO:0000256" key="1">
    <source>
        <dbReference type="ARBA" id="ARBA00004141"/>
    </source>
</evidence>
<feature type="transmembrane region" description="Helical" evidence="7">
    <location>
        <begin position="229"/>
        <end position="250"/>
    </location>
</feature>
<keyword evidence="3 6" id="KW-0812">Transmembrane</keyword>
<comment type="similarity">
    <text evidence="6">Belongs to the MIP/aquaporin (TC 1.A.8) family.</text>
</comment>
<accession>A0ABT9IRP7</accession>
<reference evidence="8 9" key="1">
    <citation type="submission" date="2023-08" db="EMBL/GenBank/DDBJ databases">
        <title>Arthrobacter horti sp. nov., isolated from forest soil.</title>
        <authorList>
            <person name="Park M."/>
        </authorList>
    </citation>
    <scope>NUCLEOTIDE SEQUENCE [LARGE SCALE GENOMIC DNA]</scope>
    <source>
        <strain evidence="8 9">YJM1</strain>
    </source>
</reference>
<keyword evidence="4 7" id="KW-1133">Transmembrane helix</keyword>
<dbReference type="PRINTS" id="PR00783">
    <property type="entry name" value="MINTRINSICP"/>
</dbReference>
<evidence type="ECO:0000256" key="5">
    <source>
        <dbReference type="ARBA" id="ARBA00023136"/>
    </source>
</evidence>
<protein>
    <submittedName>
        <fullName evidence="8">Aquaporin</fullName>
    </submittedName>
</protein>
<dbReference type="EMBL" id="JAVALS010000007">
    <property type="protein sequence ID" value="MDP5227750.1"/>
    <property type="molecule type" value="Genomic_DNA"/>
</dbReference>
<dbReference type="InterPro" id="IPR034294">
    <property type="entry name" value="Aquaporin_transptr"/>
</dbReference>
<feature type="transmembrane region" description="Helical" evidence="7">
    <location>
        <begin position="192"/>
        <end position="209"/>
    </location>
</feature>